<gene>
    <name evidence="1" type="ORF">AFCDBAGC_2699</name>
</gene>
<protein>
    <recommendedName>
        <fullName evidence="3">Transcriptional coactivator p15 (PC4) C-terminal domain-containing protein</fullName>
    </recommendedName>
</protein>
<dbReference type="Gene3D" id="2.30.31.10">
    <property type="entry name" value="Transcriptional Coactivator Pc4, Chain A"/>
    <property type="match status" value="1"/>
</dbReference>
<reference evidence="1 2" key="1">
    <citation type="journal article" date="2021" name="Front. Microbiol.">
        <title>Comprehensive Comparative Genomics and Phenotyping of Methylobacterium Species.</title>
        <authorList>
            <person name="Alessa O."/>
            <person name="Ogura Y."/>
            <person name="Fujitani Y."/>
            <person name="Takami H."/>
            <person name="Hayashi T."/>
            <person name="Sahin N."/>
            <person name="Tani A."/>
        </authorList>
    </citation>
    <scope>NUCLEOTIDE SEQUENCE [LARGE SCALE GENOMIC DNA]</scope>
    <source>
        <strain evidence="1 2">DSM 23679</strain>
    </source>
</reference>
<comment type="caution">
    <text evidence="1">The sequence shown here is derived from an EMBL/GenBank/DDBJ whole genome shotgun (WGS) entry which is preliminary data.</text>
</comment>
<sequence length="78" mass="8496">MTGTPRTVATIQKNNFAEVRVQLVRPGGGPPLVDLRVFDLSKPQRGDPFPTKAGFCLTLDRVPALIEALHAAEREASR</sequence>
<dbReference type="EMBL" id="BPQG01000038">
    <property type="protein sequence ID" value="GJD44830.1"/>
    <property type="molecule type" value="Genomic_DNA"/>
</dbReference>
<organism evidence="1 2">
    <name type="scientific">Methylobacterium cerastii</name>
    <dbReference type="NCBI Taxonomy" id="932741"/>
    <lineage>
        <taxon>Bacteria</taxon>
        <taxon>Pseudomonadati</taxon>
        <taxon>Pseudomonadota</taxon>
        <taxon>Alphaproteobacteria</taxon>
        <taxon>Hyphomicrobiales</taxon>
        <taxon>Methylobacteriaceae</taxon>
        <taxon>Methylobacterium</taxon>
    </lineage>
</organism>
<evidence type="ECO:0000313" key="2">
    <source>
        <dbReference type="Proteomes" id="UP001055117"/>
    </source>
</evidence>
<accession>A0ABQ4QJ34</accession>
<proteinExistence type="predicted"/>
<evidence type="ECO:0000313" key="1">
    <source>
        <dbReference type="EMBL" id="GJD44830.1"/>
    </source>
</evidence>
<dbReference type="InterPro" id="IPR009044">
    <property type="entry name" value="ssDNA-bd_transcriptional_reg"/>
</dbReference>
<name>A0ABQ4QJ34_9HYPH</name>
<dbReference type="Proteomes" id="UP001055117">
    <property type="component" value="Unassembled WGS sequence"/>
</dbReference>
<evidence type="ECO:0008006" key="3">
    <source>
        <dbReference type="Google" id="ProtNLM"/>
    </source>
</evidence>
<keyword evidence="2" id="KW-1185">Reference proteome</keyword>
<dbReference type="RefSeq" id="WP_238272311.1">
    <property type="nucleotide sequence ID" value="NZ_BPQG01000038.1"/>
</dbReference>